<name>A0ABW2FRV2_9ACTN</name>
<sequence length="48" mass="5220">MTGALRDGLQADLVLIDGDPTTDITDSLSIRVVWRRGERLDRTPGIPG</sequence>
<dbReference type="SUPFAM" id="SSF51338">
    <property type="entry name" value="Composite domain of metallo-dependent hydrolases"/>
    <property type="match status" value="1"/>
</dbReference>
<gene>
    <name evidence="1" type="ORF">ACFQMG_10585</name>
</gene>
<evidence type="ECO:0000313" key="1">
    <source>
        <dbReference type="EMBL" id="MFC7180004.1"/>
    </source>
</evidence>
<reference evidence="2" key="1">
    <citation type="journal article" date="2019" name="Int. J. Syst. Evol. Microbiol.">
        <title>The Global Catalogue of Microorganisms (GCM) 10K type strain sequencing project: providing services to taxonomists for standard genome sequencing and annotation.</title>
        <authorList>
            <consortium name="The Broad Institute Genomics Platform"/>
            <consortium name="The Broad Institute Genome Sequencing Center for Infectious Disease"/>
            <person name="Wu L."/>
            <person name="Ma J."/>
        </authorList>
    </citation>
    <scope>NUCLEOTIDE SEQUENCE [LARGE SCALE GENOMIC DNA]</scope>
    <source>
        <strain evidence="2">CGMCC 1.12859</strain>
    </source>
</reference>
<proteinExistence type="predicted"/>
<evidence type="ECO:0008006" key="3">
    <source>
        <dbReference type="Google" id="ProtNLM"/>
    </source>
</evidence>
<keyword evidence="2" id="KW-1185">Reference proteome</keyword>
<accession>A0ABW2FRV2</accession>
<evidence type="ECO:0000313" key="2">
    <source>
        <dbReference type="Proteomes" id="UP001596435"/>
    </source>
</evidence>
<dbReference type="RefSeq" id="WP_345709996.1">
    <property type="nucleotide sequence ID" value="NZ_BAABKV010000001.1"/>
</dbReference>
<organism evidence="1 2">
    <name type="scientific">Kitasatospora paranensis</name>
    <dbReference type="NCBI Taxonomy" id="258053"/>
    <lineage>
        <taxon>Bacteria</taxon>
        <taxon>Bacillati</taxon>
        <taxon>Actinomycetota</taxon>
        <taxon>Actinomycetes</taxon>
        <taxon>Kitasatosporales</taxon>
        <taxon>Streptomycetaceae</taxon>
        <taxon>Kitasatospora</taxon>
    </lineage>
</organism>
<dbReference type="InterPro" id="IPR011059">
    <property type="entry name" value="Metal-dep_hydrolase_composite"/>
</dbReference>
<comment type="caution">
    <text evidence="1">The sequence shown here is derived from an EMBL/GenBank/DDBJ whole genome shotgun (WGS) entry which is preliminary data.</text>
</comment>
<dbReference type="Gene3D" id="2.30.40.10">
    <property type="entry name" value="Urease, subunit C, domain 1"/>
    <property type="match status" value="1"/>
</dbReference>
<protein>
    <recommendedName>
        <fullName evidence="3">Amidohydrolase-related domain-containing protein</fullName>
    </recommendedName>
</protein>
<dbReference type="EMBL" id="JBHTAJ010000015">
    <property type="protein sequence ID" value="MFC7180004.1"/>
    <property type="molecule type" value="Genomic_DNA"/>
</dbReference>
<dbReference type="Proteomes" id="UP001596435">
    <property type="component" value="Unassembled WGS sequence"/>
</dbReference>